<protein>
    <submittedName>
        <fullName evidence="1">Uncharacterized protein</fullName>
    </submittedName>
</protein>
<evidence type="ECO:0000313" key="1">
    <source>
        <dbReference type="EMBL" id="AGM32249.1"/>
    </source>
</evidence>
<dbReference type="EMBL" id="KC632435">
    <property type="protein sequence ID" value="AGM32249.1"/>
    <property type="molecule type" value="mRNA"/>
</dbReference>
<reference evidence="1" key="1">
    <citation type="submission" date="2013-02" db="EMBL/GenBank/DDBJ databases">
        <title>Immune-Related transcriptome of Coptotermes formosanus Shiraki workers: the defense mechanism.</title>
        <authorList>
            <person name="Hussain A."/>
            <person name="Li Y.F."/>
            <person name="Wen S.Y."/>
        </authorList>
    </citation>
    <scope>NUCLEOTIDE SEQUENCE</scope>
</reference>
<name>R4UJK6_COPFO</name>
<accession>R4UJK6</accession>
<proteinExistence type="evidence at transcript level"/>
<dbReference type="AlphaFoldDB" id="R4UJK6"/>
<organism evidence="1">
    <name type="scientific">Coptotermes formosanus</name>
    <name type="common">Formosan subterranean termite</name>
    <dbReference type="NCBI Taxonomy" id="36987"/>
    <lineage>
        <taxon>Eukaryota</taxon>
        <taxon>Metazoa</taxon>
        <taxon>Ecdysozoa</taxon>
        <taxon>Arthropoda</taxon>
        <taxon>Hexapoda</taxon>
        <taxon>Insecta</taxon>
        <taxon>Pterygota</taxon>
        <taxon>Neoptera</taxon>
        <taxon>Polyneoptera</taxon>
        <taxon>Dictyoptera</taxon>
        <taxon>Blattodea</taxon>
        <taxon>Blattoidea</taxon>
        <taxon>Termitoidae</taxon>
        <taxon>Rhinotermitidae</taxon>
        <taxon>Coptotermes</taxon>
    </lineage>
</organism>
<sequence>MHFSRLVETSERKRLQCHLNVEENNNHILLKIQRVPFIVSTSTVPTSHREPGSSGQPVRVNLLTARTEETPCRSTAQNFAVDVIRIFTYRIFFNLSSKIYTEHKYQKLLDFTALI</sequence>